<dbReference type="InterPro" id="IPR028431">
    <property type="entry name" value="NADP_DH_HndA-like"/>
</dbReference>
<dbReference type="GO" id="GO:0046872">
    <property type="term" value="F:metal ion binding"/>
    <property type="evidence" value="ECO:0007669"/>
    <property type="project" value="UniProtKB-KW"/>
</dbReference>
<dbReference type="InterPro" id="IPR041921">
    <property type="entry name" value="NuoE_N"/>
</dbReference>
<keyword evidence="4 7" id="KW-0408">Iron</keyword>
<evidence type="ECO:0000313" key="8">
    <source>
        <dbReference type="EMBL" id="RYC04578.1"/>
    </source>
</evidence>
<evidence type="ECO:0000256" key="3">
    <source>
        <dbReference type="ARBA" id="ARBA00022723"/>
    </source>
</evidence>
<dbReference type="PROSITE" id="PS01099">
    <property type="entry name" value="COMPLEX1_24K"/>
    <property type="match status" value="1"/>
</dbReference>
<name>A0A4Q2SKU2_9HYPH</name>
<dbReference type="InterPro" id="IPR036249">
    <property type="entry name" value="Thioredoxin-like_sf"/>
</dbReference>
<comment type="caution">
    <text evidence="8">The sequence shown here is derived from an EMBL/GenBank/DDBJ whole genome shotgun (WGS) entry which is preliminary data.</text>
</comment>
<keyword evidence="3 7" id="KW-0479">Metal-binding</keyword>
<evidence type="ECO:0000256" key="1">
    <source>
        <dbReference type="ARBA" id="ARBA00010643"/>
    </source>
</evidence>
<dbReference type="Pfam" id="PF01257">
    <property type="entry name" value="2Fe-2S_thioredx"/>
    <property type="match status" value="1"/>
</dbReference>
<dbReference type="PANTHER" id="PTHR43342">
    <property type="entry name" value="NADH-QUINONE OXIDOREDUCTASE, E SUBUNIT"/>
    <property type="match status" value="1"/>
</dbReference>
<keyword evidence="5 7" id="KW-0411">Iron-sulfur</keyword>
<proteinExistence type="inferred from homology"/>
<dbReference type="AlphaFoldDB" id="A0A4Q2SKU2"/>
<feature type="binding site" evidence="7">
    <location>
        <position position="125"/>
    </location>
    <ligand>
        <name>[2Fe-2S] cluster</name>
        <dbReference type="ChEBI" id="CHEBI:190135"/>
    </ligand>
</feature>
<gene>
    <name evidence="8" type="ORF">EUU22_20670</name>
</gene>
<organism evidence="8 9">
    <name type="scientific">Ciceribacter ferrooxidans</name>
    <dbReference type="NCBI Taxonomy" id="2509717"/>
    <lineage>
        <taxon>Bacteria</taxon>
        <taxon>Pseudomonadati</taxon>
        <taxon>Pseudomonadota</taxon>
        <taxon>Alphaproteobacteria</taxon>
        <taxon>Hyphomicrobiales</taxon>
        <taxon>Rhizobiaceae</taxon>
        <taxon>Ciceribacter</taxon>
    </lineage>
</organism>
<feature type="binding site" evidence="7">
    <location>
        <position position="84"/>
    </location>
    <ligand>
        <name>[2Fe-2S] cluster</name>
        <dbReference type="ChEBI" id="CHEBI:190135"/>
    </ligand>
</feature>
<dbReference type="Gene3D" id="1.10.10.1590">
    <property type="entry name" value="NADH-quinone oxidoreductase subunit E"/>
    <property type="match status" value="1"/>
</dbReference>
<protein>
    <submittedName>
        <fullName evidence="8">Formate dehydrogenase subunit gamma</fullName>
    </submittedName>
</protein>
<keyword evidence="9" id="KW-1185">Reference proteome</keyword>
<dbReference type="SUPFAM" id="SSF52833">
    <property type="entry name" value="Thioredoxin-like"/>
    <property type="match status" value="1"/>
</dbReference>
<comment type="similarity">
    <text evidence="1">Belongs to the complex I 24 kDa subunit family.</text>
</comment>
<dbReference type="NCBIfam" id="NF004638">
    <property type="entry name" value="PRK05988.1"/>
    <property type="match status" value="1"/>
</dbReference>
<evidence type="ECO:0000256" key="7">
    <source>
        <dbReference type="PIRSR" id="PIRSR000216-1"/>
    </source>
</evidence>
<comment type="cofactor">
    <cofactor evidence="6">
        <name>[2Fe-2S] cluster</name>
        <dbReference type="ChEBI" id="CHEBI:190135"/>
    </cofactor>
</comment>
<keyword evidence="2 7" id="KW-0001">2Fe-2S</keyword>
<evidence type="ECO:0000256" key="4">
    <source>
        <dbReference type="ARBA" id="ARBA00023004"/>
    </source>
</evidence>
<dbReference type="Gene3D" id="3.40.30.10">
    <property type="entry name" value="Glutaredoxin"/>
    <property type="match status" value="1"/>
</dbReference>
<dbReference type="OrthoDB" id="9807941at2"/>
<accession>A0A4Q2SKU2</accession>
<dbReference type="PIRSF" id="PIRSF000216">
    <property type="entry name" value="NADH_DH_24kDa"/>
    <property type="match status" value="1"/>
</dbReference>
<dbReference type="PANTHER" id="PTHR43342:SF2">
    <property type="entry name" value="POTENTIAL NAD-REDUCING HYDROGENASE SUBUNIT"/>
    <property type="match status" value="1"/>
</dbReference>
<dbReference type="Proteomes" id="UP000291088">
    <property type="component" value="Unassembled WGS sequence"/>
</dbReference>
<dbReference type="InterPro" id="IPR002023">
    <property type="entry name" value="NuoE-like"/>
</dbReference>
<dbReference type="GO" id="GO:0016491">
    <property type="term" value="F:oxidoreductase activity"/>
    <property type="evidence" value="ECO:0007669"/>
    <property type="project" value="InterPro"/>
</dbReference>
<evidence type="ECO:0000256" key="5">
    <source>
        <dbReference type="ARBA" id="ARBA00023014"/>
    </source>
</evidence>
<evidence type="ECO:0000256" key="2">
    <source>
        <dbReference type="ARBA" id="ARBA00022714"/>
    </source>
</evidence>
<dbReference type="EMBL" id="SDVB01000311">
    <property type="protein sequence ID" value="RYC04578.1"/>
    <property type="molecule type" value="Genomic_DNA"/>
</dbReference>
<evidence type="ECO:0000256" key="6">
    <source>
        <dbReference type="ARBA" id="ARBA00034078"/>
    </source>
</evidence>
<feature type="binding site" evidence="7">
    <location>
        <position position="89"/>
    </location>
    <ligand>
        <name>[2Fe-2S] cluster</name>
        <dbReference type="ChEBI" id="CHEBI:190135"/>
    </ligand>
</feature>
<dbReference type="GO" id="GO:0051537">
    <property type="term" value="F:2 iron, 2 sulfur cluster binding"/>
    <property type="evidence" value="ECO:0007669"/>
    <property type="project" value="UniProtKB-KW"/>
</dbReference>
<evidence type="ECO:0000313" key="9">
    <source>
        <dbReference type="Proteomes" id="UP000291088"/>
    </source>
</evidence>
<dbReference type="RefSeq" id="WP_129333876.1">
    <property type="nucleotide sequence ID" value="NZ_SDVB01000311.1"/>
</dbReference>
<sequence>MNIRSSVDDVLSRTSAIIEAHKRSEGPLLPILHAIQEAFGFIPEDAKPLIAHALNLSRAEVHGVVSFYHDFRSEPSGRHVLKLCRGEACQSMGADRLADELKRALDVEWGGTTADGAVTVEPVFCLGLCACAPSAMLDGEVYARLDSEGCEALVAEVRR</sequence>
<feature type="binding site" evidence="7">
    <location>
        <position position="129"/>
    </location>
    <ligand>
        <name>[2Fe-2S] cluster</name>
        <dbReference type="ChEBI" id="CHEBI:190135"/>
    </ligand>
</feature>
<comment type="cofactor">
    <cofactor evidence="7">
        <name>[2Fe-2S] cluster</name>
        <dbReference type="ChEBI" id="CHEBI:190135"/>
    </cofactor>
    <text evidence="7">Binds 1 [2Fe-2S] cluster.</text>
</comment>
<dbReference type="CDD" id="cd03081">
    <property type="entry name" value="TRX_Fd_NuoE_FDH_gamma"/>
    <property type="match status" value="1"/>
</dbReference>
<reference evidence="8 9" key="1">
    <citation type="submission" date="2019-01" db="EMBL/GenBank/DDBJ databases">
        <authorList>
            <person name="Deng T."/>
        </authorList>
    </citation>
    <scope>NUCLEOTIDE SEQUENCE [LARGE SCALE GENOMIC DNA]</scope>
    <source>
        <strain evidence="8 9">F8825</strain>
    </source>
</reference>